<gene>
    <name evidence="1" type="ORF">IEQ34_013226</name>
</gene>
<comment type="caution">
    <text evidence="1">The sequence shown here is derived from an EMBL/GenBank/DDBJ whole genome shotgun (WGS) entry which is preliminary data.</text>
</comment>
<protein>
    <submittedName>
        <fullName evidence="1">Uncharacterized protein</fullName>
    </submittedName>
</protein>
<evidence type="ECO:0000313" key="1">
    <source>
        <dbReference type="EMBL" id="KAH0457911.1"/>
    </source>
</evidence>
<dbReference type="EMBL" id="JAGFBR010000012">
    <property type="protein sequence ID" value="KAH0457911.1"/>
    <property type="molecule type" value="Genomic_DNA"/>
</dbReference>
<evidence type="ECO:0000313" key="2">
    <source>
        <dbReference type="Proteomes" id="UP000775213"/>
    </source>
</evidence>
<dbReference type="AlphaFoldDB" id="A0AAV7GP21"/>
<reference evidence="1 2" key="1">
    <citation type="journal article" date="2021" name="Hortic Res">
        <title>Chromosome-scale assembly of the Dendrobium chrysotoxum genome enhances the understanding of orchid evolution.</title>
        <authorList>
            <person name="Zhang Y."/>
            <person name="Zhang G.Q."/>
            <person name="Zhang D."/>
            <person name="Liu X.D."/>
            <person name="Xu X.Y."/>
            <person name="Sun W.H."/>
            <person name="Yu X."/>
            <person name="Zhu X."/>
            <person name="Wang Z.W."/>
            <person name="Zhao X."/>
            <person name="Zhong W.Y."/>
            <person name="Chen H."/>
            <person name="Yin W.L."/>
            <person name="Huang T."/>
            <person name="Niu S.C."/>
            <person name="Liu Z.J."/>
        </authorList>
    </citation>
    <scope>NUCLEOTIDE SEQUENCE [LARGE SCALE GENOMIC DNA]</scope>
    <source>
        <strain evidence="1">Lindl</strain>
    </source>
</reference>
<name>A0AAV7GP21_DENCH</name>
<sequence>MEVPEWDYGLVLDEDDNIDILRSPFFDVGFHFDNTVEEYFDRIHITLVDTIDDQRTKGRWTIVGRATTSLPPVTSSFKGYFTLFLQALTNTISIQVDTIRRLILPD</sequence>
<accession>A0AAV7GP21</accession>
<organism evidence="1 2">
    <name type="scientific">Dendrobium chrysotoxum</name>
    <name type="common">Orchid</name>
    <dbReference type="NCBI Taxonomy" id="161865"/>
    <lineage>
        <taxon>Eukaryota</taxon>
        <taxon>Viridiplantae</taxon>
        <taxon>Streptophyta</taxon>
        <taxon>Embryophyta</taxon>
        <taxon>Tracheophyta</taxon>
        <taxon>Spermatophyta</taxon>
        <taxon>Magnoliopsida</taxon>
        <taxon>Liliopsida</taxon>
        <taxon>Asparagales</taxon>
        <taxon>Orchidaceae</taxon>
        <taxon>Epidendroideae</taxon>
        <taxon>Malaxideae</taxon>
        <taxon>Dendrobiinae</taxon>
        <taxon>Dendrobium</taxon>
    </lineage>
</organism>
<dbReference type="Proteomes" id="UP000775213">
    <property type="component" value="Unassembled WGS sequence"/>
</dbReference>
<proteinExistence type="predicted"/>
<keyword evidence="2" id="KW-1185">Reference proteome</keyword>